<proteinExistence type="predicted"/>
<reference evidence="1 2" key="1">
    <citation type="journal article" date="2008" name="Nature">
        <title>The genome of Laccaria bicolor provides insights into mycorrhizal symbiosis.</title>
        <authorList>
            <person name="Martin F."/>
            <person name="Aerts A."/>
            <person name="Ahren D."/>
            <person name="Brun A."/>
            <person name="Danchin E.G.J."/>
            <person name="Duchaussoy F."/>
            <person name="Gibon J."/>
            <person name="Kohler A."/>
            <person name="Lindquist E."/>
            <person name="Pereda V."/>
            <person name="Salamov A."/>
            <person name="Shapiro H.J."/>
            <person name="Wuyts J."/>
            <person name="Blaudez D."/>
            <person name="Buee M."/>
            <person name="Brokstein P."/>
            <person name="Canbaeck B."/>
            <person name="Cohen D."/>
            <person name="Courty P.E."/>
            <person name="Coutinho P.M."/>
            <person name="Delaruelle C."/>
            <person name="Detter J.C."/>
            <person name="Deveau A."/>
            <person name="DiFazio S."/>
            <person name="Duplessis S."/>
            <person name="Fraissinet-Tachet L."/>
            <person name="Lucic E."/>
            <person name="Frey-Klett P."/>
            <person name="Fourrey C."/>
            <person name="Feussner I."/>
            <person name="Gay G."/>
            <person name="Grimwood J."/>
            <person name="Hoegger P.J."/>
            <person name="Jain P."/>
            <person name="Kilaru S."/>
            <person name="Labbe J."/>
            <person name="Lin Y.C."/>
            <person name="Legue V."/>
            <person name="Le Tacon F."/>
            <person name="Marmeisse R."/>
            <person name="Melayah D."/>
            <person name="Montanini B."/>
            <person name="Muratet M."/>
            <person name="Nehls U."/>
            <person name="Niculita-Hirzel H."/>
            <person name="Oudot-Le Secq M.P."/>
            <person name="Peter M."/>
            <person name="Quesneville H."/>
            <person name="Rajashekar B."/>
            <person name="Reich M."/>
            <person name="Rouhier N."/>
            <person name="Schmutz J."/>
            <person name="Yin T."/>
            <person name="Chalot M."/>
            <person name="Henrissat B."/>
            <person name="Kuees U."/>
            <person name="Lucas S."/>
            <person name="Van de Peer Y."/>
            <person name="Podila G.K."/>
            <person name="Polle A."/>
            <person name="Pukkila P.J."/>
            <person name="Richardson P.M."/>
            <person name="Rouze P."/>
            <person name="Sanders I.R."/>
            <person name="Stajich J.E."/>
            <person name="Tunlid A."/>
            <person name="Tuskan G."/>
            <person name="Grigoriev I.V."/>
        </authorList>
    </citation>
    <scope>NUCLEOTIDE SEQUENCE [LARGE SCALE GENOMIC DNA]</scope>
    <source>
        <strain evidence="2">S238N-H82 / ATCC MYA-4686</strain>
    </source>
</reference>
<dbReference type="RefSeq" id="XP_001886135.1">
    <property type="nucleotide sequence ID" value="XM_001886100.1"/>
</dbReference>
<keyword evidence="2" id="KW-1185">Reference proteome</keyword>
<organism evidence="2">
    <name type="scientific">Laccaria bicolor (strain S238N-H82 / ATCC MYA-4686)</name>
    <name type="common">Bicoloured deceiver</name>
    <name type="synonym">Laccaria laccata var. bicolor</name>
    <dbReference type="NCBI Taxonomy" id="486041"/>
    <lineage>
        <taxon>Eukaryota</taxon>
        <taxon>Fungi</taxon>
        <taxon>Dikarya</taxon>
        <taxon>Basidiomycota</taxon>
        <taxon>Agaricomycotina</taxon>
        <taxon>Agaricomycetes</taxon>
        <taxon>Agaricomycetidae</taxon>
        <taxon>Agaricales</taxon>
        <taxon>Agaricineae</taxon>
        <taxon>Hydnangiaceae</taxon>
        <taxon>Laccaria</taxon>
    </lineage>
</organism>
<accession>B0DQ84</accession>
<dbReference type="OrthoDB" id="3238373at2759"/>
<dbReference type="AlphaFoldDB" id="B0DQ84"/>
<sequence length="797" mass="88422">MLGHTTFSDLNTHLSNASFEKKAEPPLWYDHLSLIFRLLHQFFPGRYFKLPDDDGRRLQDTTITSKTIQKRPLSTLDPRRLLPNLSSSFIGTFCCQHMDAFALEVLEDAKSWNWPIVKRIEQSGNQGKPLLPNLLSCLIKESQALGGTVLEQFWETIGKCDNKLKDNIKTVTSVPPGQASTILFAGVNREDIRLGPLFDMAAEYFAHLAVAFVNPGGPESADSTPSSTDELLELANKEGFGKRNQEALKRLAFKRDGARCVMTGVTFDELPTEDDNFSPVLTHLIPNSIHGKPDTLKCLATFAGEEARDLVLKQMNDIGNVANVQSDAYVKYDGLRWGIEAQEGETVKYVYRRVPYNPNVGPASINLRDGKEIHFGRGIKGERLGGGPLPLFCNVQLAVARVLRMSGAAEVVMQLRADSDDSDTPHAYVASDYFLDILDAKLHLQSIIVISGAIDLIQPNVHQSALTRDGSTFQDMFLLGVDSHREFKDSGNLKAVPDGEGVCDKHPIHLQGDTVDEFRALLWSFYALPSDIFDATRPENIDTIKFMNLARVTHKYNFISTEKWALEILTLYLTSVSQQPIPSELDGPSFEPLSPEILENLTKVAVLCTSEDQPLFKKTMAGWELLLGHGDYAETAIRVAELLGLRHLRASAYYAIMIKGRQAWDLKPNLSREQRITLLSGHHALFELSRGLLGSPPQFHNCYGAQTCRRSLASCWGNLFAGGISDSDTIPAANSLHPLDLLGRLQLLEGQFVKISEYAATALNGMTRPCALEGLKAIRALQEKLRLDLSDCFQDVA</sequence>
<dbReference type="HOGENOM" id="CLU_352681_0_0_1"/>
<protein>
    <submittedName>
        <fullName evidence="1">Predicted protein</fullName>
    </submittedName>
</protein>
<name>B0DQ84_LACBS</name>
<dbReference type="KEGG" id="lbc:LACBIDRAFT_295301"/>
<dbReference type="GeneID" id="6081679"/>
<dbReference type="EMBL" id="DS547125">
    <property type="protein sequence ID" value="EDR03339.1"/>
    <property type="molecule type" value="Genomic_DNA"/>
</dbReference>
<gene>
    <name evidence="1" type="ORF">LACBIDRAFT_295301</name>
</gene>
<dbReference type="Proteomes" id="UP000001194">
    <property type="component" value="Unassembled WGS sequence"/>
</dbReference>
<evidence type="ECO:0000313" key="1">
    <source>
        <dbReference type="EMBL" id="EDR03339.1"/>
    </source>
</evidence>
<evidence type="ECO:0000313" key="2">
    <source>
        <dbReference type="Proteomes" id="UP000001194"/>
    </source>
</evidence>
<dbReference type="InParanoid" id="B0DQ84"/>